<feature type="region of interest" description="Disordered" evidence="4">
    <location>
        <begin position="224"/>
        <end position="330"/>
    </location>
</feature>
<feature type="compositionally biased region" description="Basic and acidic residues" evidence="4">
    <location>
        <begin position="291"/>
        <end position="314"/>
    </location>
</feature>
<feature type="compositionally biased region" description="Acidic residues" evidence="4">
    <location>
        <begin position="237"/>
        <end position="265"/>
    </location>
</feature>
<name>A0ABQ5SPK0_9CHLO</name>
<feature type="region of interest" description="Disordered" evidence="4">
    <location>
        <begin position="197"/>
        <end position="216"/>
    </location>
</feature>
<dbReference type="Proteomes" id="UP001165090">
    <property type="component" value="Unassembled WGS sequence"/>
</dbReference>
<keyword evidence="3" id="KW-0862">Zinc</keyword>
<organism evidence="6 7">
    <name type="scientific">Volvox africanus</name>
    <dbReference type="NCBI Taxonomy" id="51714"/>
    <lineage>
        <taxon>Eukaryota</taxon>
        <taxon>Viridiplantae</taxon>
        <taxon>Chlorophyta</taxon>
        <taxon>core chlorophytes</taxon>
        <taxon>Chlorophyceae</taxon>
        <taxon>CS clade</taxon>
        <taxon>Chlamydomonadales</taxon>
        <taxon>Volvocaceae</taxon>
        <taxon>Volvox</taxon>
    </lineage>
</organism>
<feature type="region of interest" description="Disordered" evidence="4">
    <location>
        <begin position="365"/>
        <end position="388"/>
    </location>
</feature>
<feature type="region of interest" description="Disordered" evidence="4">
    <location>
        <begin position="1"/>
        <end position="40"/>
    </location>
</feature>
<sequence>MTEPGTTPPELSIVGNQAGISRRRGRSNRRRDAADAQSARNRHARCANLRTCKVDGCTRVMESEKAYYRRYSVCEQHLKSSGLFVDGKVQRFCQQCAKFQPVGDFDGKKKSCRIQLAKHSARRRDKLRSERLARRQREREALLAAVEGVGTNVDGGNTANSNGCGAANVEMCREIITAVVSDVGVVRAPPGGADAIEISGHPAHAPTTTPLRLRQPPIATARRCSAIQELSSSCSSTEEDEEMDMDISDDDDEDFDDQDEEEEEMEKERTAVRHVASQAGKSTALRRRRPSSGEEREGSHGKTSRTDVAEECDGRGGSSKKSGGSDTLECLPGVTSALLMHNKGYGGVGAGAMSLEAVQILNPLTSSPAASSGGGTFNRSPLPAVPKE</sequence>
<dbReference type="EMBL" id="BSDZ01000112">
    <property type="protein sequence ID" value="GLI71450.1"/>
    <property type="molecule type" value="Genomic_DNA"/>
</dbReference>
<dbReference type="InterPro" id="IPR004333">
    <property type="entry name" value="SBP_dom"/>
</dbReference>
<accession>A0ABQ5SPK0</accession>
<dbReference type="InterPro" id="IPR044817">
    <property type="entry name" value="SBP-like"/>
</dbReference>
<dbReference type="SUPFAM" id="SSF103612">
    <property type="entry name" value="SBT domain"/>
    <property type="match status" value="1"/>
</dbReference>
<evidence type="ECO:0000256" key="4">
    <source>
        <dbReference type="SAM" id="MobiDB-lite"/>
    </source>
</evidence>
<feature type="domain" description="SBP-type" evidence="5">
    <location>
        <begin position="49"/>
        <end position="126"/>
    </location>
</feature>
<evidence type="ECO:0000256" key="1">
    <source>
        <dbReference type="ARBA" id="ARBA00022723"/>
    </source>
</evidence>
<protein>
    <recommendedName>
        <fullName evidence="5">SBP-type domain-containing protein</fullName>
    </recommendedName>
</protein>
<evidence type="ECO:0000259" key="5">
    <source>
        <dbReference type="PROSITE" id="PS51141"/>
    </source>
</evidence>
<dbReference type="PANTHER" id="PTHR31251">
    <property type="entry name" value="SQUAMOSA PROMOTER-BINDING-LIKE PROTEIN 4"/>
    <property type="match status" value="1"/>
</dbReference>
<evidence type="ECO:0000313" key="7">
    <source>
        <dbReference type="Proteomes" id="UP001165090"/>
    </source>
</evidence>
<reference evidence="6 7" key="1">
    <citation type="journal article" date="2023" name="IScience">
        <title>Expanded male sex-determining region conserved during the evolution of homothallism in the green alga Volvox.</title>
        <authorList>
            <person name="Yamamoto K."/>
            <person name="Matsuzaki R."/>
            <person name="Mahakham W."/>
            <person name="Heman W."/>
            <person name="Sekimoto H."/>
            <person name="Kawachi M."/>
            <person name="Minakuchi Y."/>
            <person name="Toyoda A."/>
            <person name="Nozaki H."/>
        </authorList>
    </citation>
    <scope>NUCLEOTIDE SEQUENCE [LARGE SCALE GENOMIC DNA]</scope>
    <source>
        <strain evidence="6 7">NIES-4468</strain>
    </source>
</reference>
<keyword evidence="7" id="KW-1185">Reference proteome</keyword>
<keyword evidence="2" id="KW-0863">Zinc-finger</keyword>
<dbReference type="Pfam" id="PF03110">
    <property type="entry name" value="SBP"/>
    <property type="match status" value="1"/>
</dbReference>
<dbReference type="PROSITE" id="PS51141">
    <property type="entry name" value="ZF_SBP"/>
    <property type="match status" value="1"/>
</dbReference>
<feature type="compositionally biased region" description="Low complexity" evidence="4">
    <location>
        <begin position="206"/>
        <end position="216"/>
    </location>
</feature>
<dbReference type="PANTHER" id="PTHR31251:SF169">
    <property type="entry name" value="SQUAMOSA PROMOTER-BINDING-LIKE PROTEIN 8"/>
    <property type="match status" value="1"/>
</dbReference>
<proteinExistence type="predicted"/>
<comment type="caution">
    <text evidence="6">The sequence shown here is derived from an EMBL/GenBank/DDBJ whole genome shotgun (WGS) entry which is preliminary data.</text>
</comment>
<evidence type="ECO:0000256" key="2">
    <source>
        <dbReference type="ARBA" id="ARBA00022771"/>
    </source>
</evidence>
<evidence type="ECO:0000313" key="6">
    <source>
        <dbReference type="EMBL" id="GLI71450.1"/>
    </source>
</evidence>
<gene>
    <name evidence="6" type="ORF">VaNZ11_016666</name>
</gene>
<keyword evidence="1" id="KW-0479">Metal-binding</keyword>
<dbReference type="Gene3D" id="4.10.1100.10">
    <property type="entry name" value="Transcription factor, SBP-box domain"/>
    <property type="match status" value="1"/>
</dbReference>
<dbReference type="InterPro" id="IPR036893">
    <property type="entry name" value="SBP_sf"/>
</dbReference>
<feature type="non-terminal residue" evidence="6">
    <location>
        <position position="388"/>
    </location>
</feature>
<evidence type="ECO:0000256" key="3">
    <source>
        <dbReference type="ARBA" id="ARBA00022833"/>
    </source>
</evidence>